<evidence type="ECO:0000259" key="7">
    <source>
        <dbReference type="Pfam" id="PF24986"/>
    </source>
</evidence>
<dbReference type="Pfam" id="PF24986">
    <property type="entry name" value="PRC_RimM"/>
    <property type="match status" value="1"/>
</dbReference>
<sequence length="166" mass="19297">MVRIAKLGEPFGIKGGIKIWPFFDLIGTLKKGQKIYLSWGDTLLVRRELSLENIREHNKGYVIYFSEILTRDEAEKIRGNWLLIEEEDLPKLPEGQYYTYQIMGLSVYEESGEYLGKVKEILETGSNDVYIVEGEEEDIYIPAIKDVIVEINLEEGKIVIRKMKEY</sequence>
<dbReference type="RefSeq" id="WP_012548626.1">
    <property type="nucleotide sequence ID" value="NZ_VTFL01000004.1"/>
</dbReference>
<comment type="domain">
    <text evidence="5">The PRC barrel domain binds ribosomal protein uS19.</text>
</comment>
<dbReference type="Gene3D" id="2.30.30.240">
    <property type="entry name" value="PRC-barrel domain"/>
    <property type="match status" value="1"/>
</dbReference>
<gene>
    <name evidence="5 8" type="primary">rimM</name>
    <name evidence="8" type="ORF">ENU78_02720</name>
</gene>
<dbReference type="Gene3D" id="2.40.30.60">
    <property type="entry name" value="RimM"/>
    <property type="match status" value="1"/>
</dbReference>
<comment type="caution">
    <text evidence="8">The sequence shown here is derived from an EMBL/GenBank/DDBJ whole genome shotgun (WGS) entry which is preliminary data.</text>
</comment>
<dbReference type="GO" id="GO:0006364">
    <property type="term" value="P:rRNA processing"/>
    <property type="evidence" value="ECO:0007669"/>
    <property type="project" value="UniProtKB-UniRule"/>
</dbReference>
<dbReference type="NCBIfam" id="TIGR02273">
    <property type="entry name" value="16S_RimM"/>
    <property type="match status" value="1"/>
</dbReference>
<protein>
    <recommendedName>
        <fullName evidence="5">Ribosome maturation factor RimM</fullName>
    </recommendedName>
</protein>
<reference evidence="8" key="1">
    <citation type="journal article" date="2020" name="mSystems">
        <title>Genome- and Community-Level Interaction Insights into Carbon Utilization and Element Cycling Functions of Hydrothermarchaeota in Hydrothermal Sediment.</title>
        <authorList>
            <person name="Zhou Z."/>
            <person name="Liu Y."/>
            <person name="Xu W."/>
            <person name="Pan J."/>
            <person name="Luo Z.H."/>
            <person name="Li M."/>
        </authorList>
    </citation>
    <scope>NUCLEOTIDE SEQUENCE [LARGE SCALE GENOMIC DNA]</scope>
    <source>
        <strain evidence="8">SpSt-70</strain>
    </source>
</reference>
<dbReference type="PANTHER" id="PTHR33692:SF1">
    <property type="entry name" value="RIBOSOME MATURATION FACTOR RIMM"/>
    <property type="match status" value="1"/>
</dbReference>
<accession>A0A7C3KNR0</accession>
<dbReference type="GO" id="GO:0005840">
    <property type="term" value="C:ribosome"/>
    <property type="evidence" value="ECO:0007669"/>
    <property type="project" value="InterPro"/>
</dbReference>
<dbReference type="GO" id="GO:0005737">
    <property type="term" value="C:cytoplasm"/>
    <property type="evidence" value="ECO:0007669"/>
    <property type="project" value="UniProtKB-SubCell"/>
</dbReference>
<dbReference type="SUPFAM" id="SSF50447">
    <property type="entry name" value="Translation proteins"/>
    <property type="match status" value="1"/>
</dbReference>
<keyword evidence="1 5" id="KW-0963">Cytoplasm</keyword>
<dbReference type="InterPro" id="IPR009000">
    <property type="entry name" value="Transl_B-barrel_sf"/>
</dbReference>
<dbReference type="InterPro" id="IPR002676">
    <property type="entry name" value="RimM_N"/>
</dbReference>
<comment type="similarity">
    <text evidence="5">Belongs to the RimM family.</text>
</comment>
<dbReference type="GO" id="GO:0042274">
    <property type="term" value="P:ribosomal small subunit biogenesis"/>
    <property type="evidence" value="ECO:0007669"/>
    <property type="project" value="UniProtKB-UniRule"/>
</dbReference>
<dbReference type="InterPro" id="IPR036976">
    <property type="entry name" value="RimM_N_sf"/>
</dbReference>
<comment type="subunit">
    <text evidence="5">Binds ribosomal protein uS19.</text>
</comment>
<evidence type="ECO:0000259" key="6">
    <source>
        <dbReference type="Pfam" id="PF01782"/>
    </source>
</evidence>
<name>A0A7C3KNR0_DICTH</name>
<evidence type="ECO:0000256" key="1">
    <source>
        <dbReference type="ARBA" id="ARBA00022490"/>
    </source>
</evidence>
<dbReference type="OMA" id="IKVDWDP"/>
<evidence type="ECO:0000256" key="3">
    <source>
        <dbReference type="ARBA" id="ARBA00022552"/>
    </source>
</evidence>
<dbReference type="PANTHER" id="PTHR33692">
    <property type="entry name" value="RIBOSOME MATURATION FACTOR RIMM"/>
    <property type="match status" value="1"/>
</dbReference>
<dbReference type="HAMAP" id="MF_00014">
    <property type="entry name" value="Ribosome_mat_RimM"/>
    <property type="match status" value="1"/>
</dbReference>
<feature type="domain" description="RimM N-terminal" evidence="6">
    <location>
        <begin position="4"/>
        <end position="87"/>
    </location>
</feature>
<dbReference type="GO" id="GO:0043022">
    <property type="term" value="F:ribosome binding"/>
    <property type="evidence" value="ECO:0007669"/>
    <property type="project" value="InterPro"/>
</dbReference>
<keyword evidence="4 5" id="KW-0143">Chaperone</keyword>
<keyword evidence="2 5" id="KW-0690">Ribosome biogenesis</keyword>
<evidence type="ECO:0000256" key="5">
    <source>
        <dbReference type="HAMAP-Rule" id="MF_00014"/>
    </source>
</evidence>
<comment type="subcellular location">
    <subcellularLocation>
        <location evidence="5">Cytoplasm</location>
    </subcellularLocation>
</comment>
<dbReference type="AlphaFoldDB" id="A0A7C3KNR0"/>
<dbReference type="EMBL" id="DTDV01000007">
    <property type="protein sequence ID" value="HGK23354.1"/>
    <property type="molecule type" value="Genomic_DNA"/>
</dbReference>
<evidence type="ECO:0000313" key="8">
    <source>
        <dbReference type="EMBL" id="HGK23354.1"/>
    </source>
</evidence>
<proteinExistence type="inferred from homology"/>
<comment type="function">
    <text evidence="5">An accessory protein needed during the final step in the assembly of 30S ribosomal subunit, possibly for assembly of the head region. Essential for efficient processing of 16S rRNA. May be needed both before and after RbfA during the maturation of 16S rRNA. It has affinity for free ribosomal 30S subunits but not for 70S ribosomes.</text>
</comment>
<keyword evidence="3 5" id="KW-0698">rRNA processing</keyword>
<evidence type="ECO:0000256" key="4">
    <source>
        <dbReference type="ARBA" id="ARBA00023186"/>
    </source>
</evidence>
<dbReference type="Pfam" id="PF01782">
    <property type="entry name" value="RimM"/>
    <property type="match status" value="1"/>
</dbReference>
<organism evidence="8">
    <name type="scientific">Dictyoglomus thermophilum</name>
    <dbReference type="NCBI Taxonomy" id="14"/>
    <lineage>
        <taxon>Bacteria</taxon>
        <taxon>Pseudomonadati</taxon>
        <taxon>Dictyoglomota</taxon>
        <taxon>Dictyoglomia</taxon>
        <taxon>Dictyoglomales</taxon>
        <taxon>Dictyoglomaceae</taxon>
        <taxon>Dictyoglomus</taxon>
    </lineage>
</organism>
<feature type="domain" description="Ribosome maturation factor RimM PRC barrel" evidence="7">
    <location>
        <begin position="101"/>
        <end position="160"/>
    </location>
</feature>
<dbReference type="InterPro" id="IPR011033">
    <property type="entry name" value="PRC_barrel-like_sf"/>
</dbReference>
<dbReference type="InterPro" id="IPR056792">
    <property type="entry name" value="PRC_RimM"/>
</dbReference>
<evidence type="ECO:0000256" key="2">
    <source>
        <dbReference type="ARBA" id="ARBA00022517"/>
    </source>
</evidence>
<dbReference type="InterPro" id="IPR011961">
    <property type="entry name" value="RimM"/>
</dbReference>
<dbReference type="SUPFAM" id="SSF50346">
    <property type="entry name" value="PRC-barrel domain"/>
    <property type="match status" value="1"/>
</dbReference>